<comment type="caution">
    <text evidence="3">The sequence shown here is derived from an EMBL/GenBank/DDBJ whole genome shotgun (WGS) entry which is preliminary data.</text>
</comment>
<dbReference type="AlphaFoldDB" id="A0A2A5KN83"/>
<evidence type="ECO:0000256" key="2">
    <source>
        <dbReference type="SAM" id="Phobius"/>
    </source>
</evidence>
<keyword evidence="2" id="KW-0472">Membrane</keyword>
<keyword evidence="2" id="KW-1133">Transmembrane helix</keyword>
<reference evidence="3 4" key="1">
    <citation type="submission" date="2017-09" db="EMBL/GenBank/DDBJ databases">
        <title>Comparative genomics of rhizobia isolated from Phaseolus vulgaris in China.</title>
        <authorList>
            <person name="Tong W."/>
        </authorList>
    </citation>
    <scope>NUCLEOTIDE SEQUENCE [LARGE SCALE GENOMIC DNA]</scope>
    <source>
        <strain evidence="3 4">L101</strain>
    </source>
</reference>
<keyword evidence="2" id="KW-0812">Transmembrane</keyword>
<evidence type="ECO:0000256" key="1">
    <source>
        <dbReference type="SAM" id="MobiDB-lite"/>
    </source>
</evidence>
<feature type="transmembrane region" description="Helical" evidence="2">
    <location>
        <begin position="72"/>
        <end position="92"/>
    </location>
</feature>
<protein>
    <submittedName>
        <fullName evidence="3">Uncharacterized protein</fullName>
    </submittedName>
</protein>
<evidence type="ECO:0000313" key="3">
    <source>
        <dbReference type="EMBL" id="PCK78472.1"/>
    </source>
</evidence>
<sequence length="139" mass="15147">MIRASRLRRTVLFAVADGAPNGLRPLGHAPLAATALGSLPCLSQAHHAAALVWPQVHPSFLVREGRWWRRRLFRDLTIILAILLVGIVSRGMENFPSAFTTHSPLHSGAFASADFTVTAGDTNPPDGRTQRDMLGRLHP</sequence>
<name>A0A2A5KN83_9HYPH</name>
<keyword evidence="4" id="KW-1185">Reference proteome</keyword>
<feature type="compositionally biased region" description="Basic and acidic residues" evidence="1">
    <location>
        <begin position="128"/>
        <end position="139"/>
    </location>
</feature>
<dbReference type="EMBL" id="NXDM01000027">
    <property type="protein sequence ID" value="PCK78472.1"/>
    <property type="molecule type" value="Genomic_DNA"/>
</dbReference>
<dbReference type="Proteomes" id="UP000218807">
    <property type="component" value="Unassembled WGS sequence"/>
</dbReference>
<gene>
    <name evidence="3" type="ORF">CPT34_24680</name>
</gene>
<evidence type="ECO:0000313" key="4">
    <source>
        <dbReference type="Proteomes" id="UP000218807"/>
    </source>
</evidence>
<organism evidence="3 4">
    <name type="scientific">Rhizobium sophoriradicis</name>
    <dbReference type="NCBI Taxonomy" id="1535245"/>
    <lineage>
        <taxon>Bacteria</taxon>
        <taxon>Pseudomonadati</taxon>
        <taxon>Pseudomonadota</taxon>
        <taxon>Alphaproteobacteria</taxon>
        <taxon>Hyphomicrobiales</taxon>
        <taxon>Rhizobiaceae</taxon>
        <taxon>Rhizobium/Agrobacterium group</taxon>
        <taxon>Rhizobium</taxon>
    </lineage>
</organism>
<feature type="region of interest" description="Disordered" evidence="1">
    <location>
        <begin position="117"/>
        <end position="139"/>
    </location>
</feature>
<proteinExistence type="predicted"/>
<accession>A0A2A5KN83</accession>